<dbReference type="Gene3D" id="4.10.410.10">
    <property type="entry name" value="Pancreatic trypsin inhibitor Kunitz domain"/>
    <property type="match status" value="2"/>
</dbReference>
<feature type="signal peptide" evidence="7">
    <location>
        <begin position="1"/>
        <end position="18"/>
    </location>
</feature>
<comment type="subcellular location">
    <subcellularLocation>
        <location evidence="1">Secreted</location>
    </subcellularLocation>
</comment>
<dbReference type="PROSITE" id="PS50279">
    <property type="entry name" value="BPTI_KUNITZ_2"/>
    <property type="match status" value="2"/>
</dbReference>
<evidence type="ECO:0000256" key="1">
    <source>
        <dbReference type="ARBA" id="ARBA00004613"/>
    </source>
</evidence>
<accession>A0A023FU35</accession>
<dbReference type="Pfam" id="PF00014">
    <property type="entry name" value="Kunitz_BPTI"/>
    <property type="match status" value="2"/>
</dbReference>
<dbReference type="GO" id="GO:0005615">
    <property type="term" value="C:extracellular space"/>
    <property type="evidence" value="ECO:0007669"/>
    <property type="project" value="TreeGrafter"/>
</dbReference>
<dbReference type="PRINTS" id="PR00759">
    <property type="entry name" value="BASICPTASE"/>
</dbReference>
<keyword evidence="3" id="KW-0800">Toxin</keyword>
<evidence type="ECO:0000256" key="3">
    <source>
        <dbReference type="ARBA" id="ARBA00022656"/>
    </source>
</evidence>
<evidence type="ECO:0000259" key="8">
    <source>
        <dbReference type="PROSITE" id="PS50279"/>
    </source>
</evidence>
<proteinExistence type="evidence at transcript level"/>
<dbReference type="SUPFAM" id="SSF57362">
    <property type="entry name" value="BPTI-like"/>
    <property type="match status" value="2"/>
</dbReference>
<dbReference type="InterPro" id="IPR002223">
    <property type="entry name" value="Kunitz_BPTI"/>
</dbReference>
<dbReference type="GO" id="GO:0004867">
    <property type="term" value="F:serine-type endopeptidase inhibitor activity"/>
    <property type="evidence" value="ECO:0007669"/>
    <property type="project" value="UniProtKB-KW"/>
</dbReference>
<evidence type="ECO:0000256" key="7">
    <source>
        <dbReference type="SAM" id="SignalP"/>
    </source>
</evidence>
<dbReference type="EMBL" id="GBBK01000322">
    <property type="protein sequence ID" value="JAC24160.1"/>
    <property type="molecule type" value="mRNA"/>
</dbReference>
<dbReference type="SMART" id="SM00131">
    <property type="entry name" value="KU"/>
    <property type="match status" value="2"/>
</dbReference>
<evidence type="ECO:0000256" key="4">
    <source>
        <dbReference type="ARBA" id="ARBA00022690"/>
    </source>
</evidence>
<feature type="domain" description="BPTI/Kunitz inhibitor" evidence="8">
    <location>
        <begin position="142"/>
        <end position="195"/>
    </location>
</feature>
<keyword evidence="4" id="KW-0646">Protease inhibitor</keyword>
<dbReference type="InterPro" id="IPR020901">
    <property type="entry name" value="Prtase_inh_Kunz-CS"/>
</dbReference>
<dbReference type="InterPro" id="IPR050098">
    <property type="entry name" value="TFPI/VKTCI-like"/>
</dbReference>
<evidence type="ECO:0000256" key="2">
    <source>
        <dbReference type="ARBA" id="ARBA00022525"/>
    </source>
</evidence>
<dbReference type="PROSITE" id="PS00280">
    <property type="entry name" value="BPTI_KUNITZ_1"/>
    <property type="match status" value="1"/>
</dbReference>
<keyword evidence="6" id="KW-1015">Disulfide bond</keyword>
<evidence type="ECO:0000313" key="9">
    <source>
        <dbReference type="EMBL" id="JAC24160.1"/>
    </source>
</evidence>
<keyword evidence="7" id="KW-0732">Signal</keyword>
<evidence type="ECO:0000256" key="5">
    <source>
        <dbReference type="ARBA" id="ARBA00022900"/>
    </source>
</evidence>
<keyword evidence="5" id="KW-0722">Serine protease inhibitor</keyword>
<keyword evidence="2" id="KW-0964">Secreted</keyword>
<protein>
    <recommendedName>
        <fullName evidence="8">BPTI/Kunitz inhibitor domain-containing protein</fullName>
    </recommendedName>
</protein>
<feature type="domain" description="BPTI/Kunitz inhibitor" evidence="8">
    <location>
        <begin position="80"/>
        <end position="129"/>
    </location>
</feature>
<organism evidence="9">
    <name type="scientific">Amblyomma cajennense</name>
    <name type="common">Cayenne tick</name>
    <name type="synonym">Acarus cajennensis</name>
    <dbReference type="NCBI Taxonomy" id="34607"/>
    <lineage>
        <taxon>Eukaryota</taxon>
        <taxon>Metazoa</taxon>
        <taxon>Ecdysozoa</taxon>
        <taxon>Arthropoda</taxon>
        <taxon>Chelicerata</taxon>
        <taxon>Arachnida</taxon>
        <taxon>Acari</taxon>
        <taxon>Parasitiformes</taxon>
        <taxon>Ixodida</taxon>
        <taxon>Ixodoidea</taxon>
        <taxon>Ixodidae</taxon>
        <taxon>Amblyomminae</taxon>
        <taxon>Amblyomma</taxon>
    </lineage>
</organism>
<dbReference type="AlphaFoldDB" id="A0A023FU35"/>
<dbReference type="PANTHER" id="PTHR10083">
    <property type="entry name" value="KUNITZ-TYPE PROTEASE INHIBITOR-RELATED"/>
    <property type="match status" value="1"/>
</dbReference>
<dbReference type="InterPro" id="IPR036880">
    <property type="entry name" value="Kunitz_BPTI_sf"/>
</dbReference>
<sequence>MILYSELSFFLFLGLCTAASRSTKDPRCISDQTIITTRGCRTIRWQFNPFNKTCIETCNKDGPFDSKLACDGYCRSVDVCRAPRAVSSCGGDVHPVYYYNPTTRQCHEDIGCIYSGNNFPTITECQETCMRRRPTPPNPQRCFVVPSQGYPCQQSYGSQRFYYNYYTGHCMPFWYHGCGGSANRFRSYRGCMNLCRRH</sequence>
<dbReference type="PANTHER" id="PTHR10083:SF217">
    <property type="entry name" value="BOOPHILIN-H2"/>
    <property type="match status" value="1"/>
</dbReference>
<reference evidence="9" key="1">
    <citation type="submission" date="2014-03" db="EMBL/GenBank/DDBJ databases">
        <title>The sialotranscriptome of Amblyomma triste, Amblyomma parvum and Amblyomma cajennense ticks, uncovered by 454-based RNA-seq.</title>
        <authorList>
            <person name="Garcia G.R."/>
            <person name="Gardinassi L.G."/>
            <person name="Ribeiro J.M."/>
            <person name="Anatriello E."/>
            <person name="Ferreira B.R."/>
            <person name="Moreira H.N."/>
            <person name="Mafra C."/>
            <person name="Olegario M.M."/>
            <person name="Szabo P.J."/>
            <person name="Miranda-Santos I.K."/>
            <person name="Maruyama S.R."/>
        </authorList>
    </citation>
    <scope>NUCLEOTIDE SEQUENCE</scope>
    <source>
        <strain evidence="9">Uberlandia</strain>
        <tissue evidence="9">Salivary glands</tissue>
    </source>
</reference>
<evidence type="ECO:0000256" key="6">
    <source>
        <dbReference type="ARBA" id="ARBA00023157"/>
    </source>
</evidence>
<name>A0A023FU35_AMBCJ</name>
<feature type="chain" id="PRO_5001521333" description="BPTI/Kunitz inhibitor domain-containing protein" evidence="7">
    <location>
        <begin position="19"/>
        <end position="198"/>
    </location>
</feature>